<feature type="domain" description="Protein FecR C-terminal" evidence="3">
    <location>
        <begin position="332"/>
        <end position="401"/>
    </location>
</feature>
<evidence type="ECO:0000313" key="4">
    <source>
        <dbReference type="EMBL" id="VAW24975.1"/>
    </source>
</evidence>
<dbReference type="Gene3D" id="2.60.120.1440">
    <property type="match status" value="1"/>
</dbReference>
<evidence type="ECO:0000256" key="1">
    <source>
        <dbReference type="SAM" id="Phobius"/>
    </source>
</evidence>
<organism evidence="4">
    <name type="scientific">hydrothermal vent metagenome</name>
    <dbReference type="NCBI Taxonomy" id="652676"/>
    <lineage>
        <taxon>unclassified sequences</taxon>
        <taxon>metagenomes</taxon>
        <taxon>ecological metagenomes</taxon>
    </lineage>
</organism>
<evidence type="ECO:0000259" key="2">
    <source>
        <dbReference type="Pfam" id="PF04773"/>
    </source>
</evidence>
<dbReference type="PANTHER" id="PTHR30273">
    <property type="entry name" value="PERIPLASMIC SIGNAL SENSOR AND SIGMA FACTOR ACTIVATOR FECR-RELATED"/>
    <property type="match status" value="1"/>
</dbReference>
<dbReference type="InterPro" id="IPR032508">
    <property type="entry name" value="FecR_C"/>
</dbReference>
<dbReference type="GO" id="GO:0016989">
    <property type="term" value="F:sigma factor antagonist activity"/>
    <property type="evidence" value="ECO:0007669"/>
    <property type="project" value="TreeGrafter"/>
</dbReference>
<sequence length="405" mass="45928">MDLTTYYLRIAGLIALEITGELNVSEKEELSKWLSSASENILLYNKIRSQLLESINSKNEIDTQEGLAWSIIEKETRNPGKPNIYVNFLKYAAIIILLLSVSGIIYWNVSTKSGNNHVVGYSDTPKLVPGRQQALLIMSNGLTVKLDKEKRDSLKEENGLLIENKGSVLTYKAASNIENAKKKQKRKIIYNTLITPKGGEYNLVLSDGTKVWVNADSKLIYPVKFIGGTRELTLEGEAYFEVAKNIRKPFIIKTNDYNIEVLGTTFNVSAYKDDGKVVTTLVEGSVKIKDFDDSGNVVRMKPNEQLILNKVEKGILIRKVDVNDYIAWKEGRFIFVRQDLESIMGVLARWYNFDVQFEAEELKALVFTGNMDKYEQLSMPLKMIAKTNKVNFKIEGKKVLVIERD</sequence>
<feature type="domain" description="FecR protein" evidence="2">
    <location>
        <begin position="192"/>
        <end position="287"/>
    </location>
</feature>
<dbReference type="FunFam" id="2.60.120.1440:FF:000001">
    <property type="entry name" value="Putative anti-sigma factor"/>
    <property type="match status" value="1"/>
</dbReference>
<dbReference type="Pfam" id="PF16344">
    <property type="entry name" value="FecR_C"/>
    <property type="match status" value="1"/>
</dbReference>
<protein>
    <submittedName>
        <fullName evidence="4">Anti-sigma factor</fullName>
    </submittedName>
</protein>
<keyword evidence="1" id="KW-1133">Transmembrane helix</keyword>
<dbReference type="InterPro" id="IPR012373">
    <property type="entry name" value="Ferrdict_sens_TM"/>
</dbReference>
<keyword evidence="1" id="KW-0472">Membrane</keyword>
<dbReference type="Gene3D" id="3.55.50.30">
    <property type="match status" value="1"/>
</dbReference>
<dbReference type="AlphaFoldDB" id="A0A3B0U281"/>
<proteinExistence type="predicted"/>
<reference evidence="4" key="1">
    <citation type="submission" date="2018-06" db="EMBL/GenBank/DDBJ databases">
        <authorList>
            <person name="Zhirakovskaya E."/>
        </authorList>
    </citation>
    <scope>NUCLEOTIDE SEQUENCE</scope>
</reference>
<dbReference type="EMBL" id="UOEP01000230">
    <property type="protein sequence ID" value="VAW24975.1"/>
    <property type="molecule type" value="Genomic_DNA"/>
</dbReference>
<evidence type="ECO:0000259" key="3">
    <source>
        <dbReference type="Pfam" id="PF16344"/>
    </source>
</evidence>
<name>A0A3B0U281_9ZZZZ</name>
<dbReference type="InterPro" id="IPR006860">
    <property type="entry name" value="FecR"/>
</dbReference>
<dbReference type="Pfam" id="PF04773">
    <property type="entry name" value="FecR"/>
    <property type="match status" value="1"/>
</dbReference>
<feature type="transmembrane region" description="Helical" evidence="1">
    <location>
        <begin position="84"/>
        <end position="107"/>
    </location>
</feature>
<keyword evidence="1" id="KW-0812">Transmembrane</keyword>
<gene>
    <name evidence="4" type="ORF">MNBD_BACTEROID01-1287</name>
</gene>
<dbReference type="PANTHER" id="PTHR30273:SF2">
    <property type="entry name" value="PROTEIN FECR"/>
    <property type="match status" value="1"/>
</dbReference>
<accession>A0A3B0U281</accession>